<comment type="caution">
    <text evidence="1">The sequence shown here is derived from an EMBL/GenBank/DDBJ whole genome shotgun (WGS) entry which is preliminary data.</text>
</comment>
<keyword evidence="2" id="KW-1185">Reference proteome</keyword>
<organism evidence="1 2">
    <name type="scientific">Caenimonas koreensis DSM 17982</name>
    <dbReference type="NCBI Taxonomy" id="1121255"/>
    <lineage>
        <taxon>Bacteria</taxon>
        <taxon>Pseudomonadati</taxon>
        <taxon>Pseudomonadota</taxon>
        <taxon>Betaproteobacteria</taxon>
        <taxon>Burkholderiales</taxon>
        <taxon>Comamonadaceae</taxon>
        <taxon>Caenimonas</taxon>
    </lineage>
</organism>
<sequence>MKIELHSVAFAGLAMFLSGMQPAHSQAVTLPRALEAKTIKAIVEIASGVIPQQRDVEVAFGIKYGGPISPVGEGFKTTRQNPPIAHAPESTYLRMSTVNGVQIRVALRFLSQDEIQREGLPAFCIERDHLSSELAHKNWRKEIVTDPLHNLKEELHTARFLGTARSISVSSTIGPCVQTIVIQYN</sequence>
<dbReference type="Proteomes" id="UP000487350">
    <property type="component" value="Unassembled WGS sequence"/>
</dbReference>
<dbReference type="AlphaFoldDB" id="A0A844B8M5"/>
<dbReference type="RefSeq" id="WP_153586813.1">
    <property type="nucleotide sequence ID" value="NZ_WJBU01000025.1"/>
</dbReference>
<reference evidence="1 2" key="1">
    <citation type="submission" date="2019-11" db="EMBL/GenBank/DDBJ databases">
        <title>Caenimonas koreensis gen. nov., sp. nov., isolated from activated sludge.</title>
        <authorList>
            <person name="Seung H.R."/>
        </authorList>
    </citation>
    <scope>NUCLEOTIDE SEQUENCE [LARGE SCALE GENOMIC DNA]</scope>
    <source>
        <strain evidence="1 2">EMB320</strain>
    </source>
</reference>
<protein>
    <submittedName>
        <fullName evidence="1">Uncharacterized protein</fullName>
    </submittedName>
</protein>
<evidence type="ECO:0000313" key="2">
    <source>
        <dbReference type="Proteomes" id="UP000487350"/>
    </source>
</evidence>
<evidence type="ECO:0000313" key="1">
    <source>
        <dbReference type="EMBL" id="MRD49503.1"/>
    </source>
</evidence>
<proteinExistence type="predicted"/>
<name>A0A844B8M5_9BURK</name>
<dbReference type="EMBL" id="WJBU01000025">
    <property type="protein sequence ID" value="MRD49503.1"/>
    <property type="molecule type" value="Genomic_DNA"/>
</dbReference>
<accession>A0A844B8M5</accession>
<gene>
    <name evidence="1" type="ORF">GHT07_19695</name>
</gene>